<organism evidence="3 4">
    <name type="scientific">Dimorphilus gyrociliatus</name>
    <dbReference type="NCBI Taxonomy" id="2664684"/>
    <lineage>
        <taxon>Eukaryota</taxon>
        <taxon>Metazoa</taxon>
        <taxon>Spiralia</taxon>
        <taxon>Lophotrochozoa</taxon>
        <taxon>Annelida</taxon>
        <taxon>Polychaeta</taxon>
        <taxon>Polychaeta incertae sedis</taxon>
        <taxon>Dinophilidae</taxon>
        <taxon>Dimorphilus</taxon>
    </lineage>
</organism>
<dbReference type="InterPro" id="IPR029044">
    <property type="entry name" value="Nucleotide-diphossugar_trans"/>
</dbReference>
<name>A0A7I8W7K6_9ANNE</name>
<dbReference type="InterPro" id="IPR002685">
    <property type="entry name" value="Glyco_trans_15"/>
</dbReference>
<dbReference type="EMBL" id="CAJFCJ010000020">
    <property type="protein sequence ID" value="CAD5124096.1"/>
    <property type="molecule type" value="Genomic_DNA"/>
</dbReference>
<accession>A0A7I8W7K6</accession>
<dbReference type="PANTHER" id="PTHR31121:SF6">
    <property type="entry name" value="ALPHA-1,2 MANNOSYLTRANSFERASE KTR1"/>
    <property type="match status" value="1"/>
</dbReference>
<dbReference type="GO" id="GO:0000032">
    <property type="term" value="P:cell wall mannoprotein biosynthetic process"/>
    <property type="evidence" value="ECO:0007669"/>
    <property type="project" value="TreeGrafter"/>
</dbReference>
<dbReference type="GO" id="GO:0005794">
    <property type="term" value="C:Golgi apparatus"/>
    <property type="evidence" value="ECO:0007669"/>
    <property type="project" value="TreeGrafter"/>
</dbReference>
<protein>
    <submittedName>
        <fullName evidence="3">Uncharacterized protein</fullName>
    </submittedName>
</protein>
<evidence type="ECO:0000313" key="4">
    <source>
        <dbReference type="Proteomes" id="UP000549394"/>
    </source>
</evidence>
<dbReference type="GO" id="GO:0006487">
    <property type="term" value="P:protein N-linked glycosylation"/>
    <property type="evidence" value="ECO:0007669"/>
    <property type="project" value="TreeGrafter"/>
</dbReference>
<evidence type="ECO:0000256" key="2">
    <source>
        <dbReference type="ARBA" id="ARBA00022679"/>
    </source>
</evidence>
<dbReference type="Gene3D" id="3.90.550.10">
    <property type="entry name" value="Spore Coat Polysaccharide Biosynthesis Protein SpsA, Chain A"/>
    <property type="match status" value="1"/>
</dbReference>
<gene>
    <name evidence="3" type="ORF">DGYR_LOCUS11688</name>
</gene>
<dbReference type="PANTHER" id="PTHR31121">
    <property type="entry name" value="ALPHA-1,2 MANNOSYLTRANSFERASE KTR1"/>
    <property type="match status" value="1"/>
</dbReference>
<evidence type="ECO:0000313" key="3">
    <source>
        <dbReference type="EMBL" id="CAD5124096.1"/>
    </source>
</evidence>
<dbReference type="GO" id="GO:0000026">
    <property type="term" value="F:alpha-1,2-mannosyltransferase activity"/>
    <property type="evidence" value="ECO:0007669"/>
    <property type="project" value="TreeGrafter"/>
</dbReference>
<comment type="similarity">
    <text evidence="1">Belongs to the glycosyltransferase 15 family.</text>
</comment>
<sequence>MNDMNSQLLKYQRDGRHNLNVEKEFSLYNCSETDLKRIKRNGIVQYSLIEEKCEELSKFRRYLASFPKEKSDSAIYYLVKTERSEMMIDGLINIYSRFNKKFNYPIILFHEQKLSQQLKDEFRNICPKCNLFFQLINFTVPTQYKRNLPLIDKLLVKDAGKGRICSRAEDVNYRTMCRFQSFLVYEEPILDHLEYIWRLDDDSRILSDINYDVFNFMRAKKLLYGWTVVTQDEVLCVKNLWEAVNLYVEVNLLNRTCFFHKWPYPLIFMNNFEISSVSLFKSDSYTKFISYLDNLGGIYRYRWGDAPIKTIAVSLFVSLNQVHYFEDIEYNHGGMRNPPDPKRVQINWQIDPKKIFDFKFNPKKHF</sequence>
<proteinExistence type="inferred from homology"/>
<comment type="caution">
    <text evidence="3">The sequence shown here is derived from an EMBL/GenBank/DDBJ whole genome shotgun (WGS) entry which is preliminary data.</text>
</comment>
<dbReference type="SUPFAM" id="SSF53448">
    <property type="entry name" value="Nucleotide-diphospho-sugar transferases"/>
    <property type="match status" value="1"/>
</dbReference>
<dbReference type="Pfam" id="PF01793">
    <property type="entry name" value="Glyco_transf_15"/>
    <property type="match status" value="1"/>
</dbReference>
<dbReference type="OrthoDB" id="439943at2759"/>
<reference evidence="3 4" key="1">
    <citation type="submission" date="2020-08" db="EMBL/GenBank/DDBJ databases">
        <authorList>
            <person name="Hejnol A."/>
        </authorList>
    </citation>
    <scope>NUCLEOTIDE SEQUENCE [LARGE SCALE GENOMIC DNA]</scope>
</reference>
<dbReference type="GO" id="GO:0016020">
    <property type="term" value="C:membrane"/>
    <property type="evidence" value="ECO:0007669"/>
    <property type="project" value="InterPro"/>
</dbReference>
<dbReference type="Proteomes" id="UP000549394">
    <property type="component" value="Unassembled WGS sequence"/>
</dbReference>
<keyword evidence="2" id="KW-0808">Transferase</keyword>
<evidence type="ECO:0000256" key="1">
    <source>
        <dbReference type="ARBA" id="ARBA00007677"/>
    </source>
</evidence>
<keyword evidence="4" id="KW-1185">Reference proteome</keyword>
<dbReference type="AlphaFoldDB" id="A0A7I8W7K6"/>